<proteinExistence type="predicted"/>
<name>A0A1I3ENP9_9PLAN</name>
<dbReference type="PROSITE" id="PS51257">
    <property type="entry name" value="PROKAR_LIPOPROTEIN"/>
    <property type="match status" value="1"/>
</dbReference>
<evidence type="ECO:0000313" key="1">
    <source>
        <dbReference type="EMBL" id="SFI00572.1"/>
    </source>
</evidence>
<gene>
    <name evidence="1" type="ORF">SAMN05421753_104306</name>
</gene>
<keyword evidence="2" id="KW-1185">Reference proteome</keyword>
<dbReference type="EMBL" id="FOQD01000004">
    <property type="protein sequence ID" value="SFI00572.1"/>
    <property type="molecule type" value="Genomic_DNA"/>
</dbReference>
<dbReference type="OrthoDB" id="214874at2"/>
<evidence type="ECO:0000313" key="2">
    <source>
        <dbReference type="Proteomes" id="UP000199518"/>
    </source>
</evidence>
<protein>
    <submittedName>
        <fullName evidence="1">Uncharacterized protein</fullName>
    </submittedName>
</protein>
<sequence length="86" mass="9358">MRLQHPTFLLLLACGCCLGCQSLPGGPGTANTRGRENPTEDPWVQSAGDIARTEHPAEEVRDPLGLRKYLTSEKAREIERNVGVGD</sequence>
<accession>A0A1I3ENP9</accession>
<dbReference type="Proteomes" id="UP000199518">
    <property type="component" value="Unassembled WGS sequence"/>
</dbReference>
<dbReference type="AlphaFoldDB" id="A0A1I3ENP9"/>
<dbReference type="RefSeq" id="WP_092048741.1">
    <property type="nucleotide sequence ID" value="NZ_FOQD01000004.1"/>
</dbReference>
<organism evidence="1 2">
    <name type="scientific">Planctomicrobium piriforme</name>
    <dbReference type="NCBI Taxonomy" id="1576369"/>
    <lineage>
        <taxon>Bacteria</taxon>
        <taxon>Pseudomonadati</taxon>
        <taxon>Planctomycetota</taxon>
        <taxon>Planctomycetia</taxon>
        <taxon>Planctomycetales</taxon>
        <taxon>Planctomycetaceae</taxon>
        <taxon>Planctomicrobium</taxon>
    </lineage>
</organism>
<reference evidence="2" key="1">
    <citation type="submission" date="2016-10" db="EMBL/GenBank/DDBJ databases">
        <authorList>
            <person name="Varghese N."/>
            <person name="Submissions S."/>
        </authorList>
    </citation>
    <scope>NUCLEOTIDE SEQUENCE [LARGE SCALE GENOMIC DNA]</scope>
    <source>
        <strain evidence="2">DSM 26348</strain>
    </source>
</reference>